<comment type="caution">
    <text evidence="1">The sequence shown here is derived from an EMBL/GenBank/DDBJ whole genome shotgun (WGS) entry which is preliminary data.</text>
</comment>
<dbReference type="InterPro" id="IPR022773">
    <property type="entry name" value="Siva"/>
</dbReference>
<name>A0AAV2RTT9_MEGNR</name>
<dbReference type="GO" id="GO:0005175">
    <property type="term" value="F:CD27 receptor binding"/>
    <property type="evidence" value="ECO:0007669"/>
    <property type="project" value="TreeGrafter"/>
</dbReference>
<accession>A0AAV2RTT9</accession>
<gene>
    <name evidence="1" type="ORF">MNOR_LOCUS27559</name>
</gene>
<feature type="non-terminal residue" evidence="1">
    <location>
        <position position="185"/>
    </location>
</feature>
<dbReference type="Pfam" id="PF05458">
    <property type="entry name" value="Siva"/>
    <property type="match status" value="1"/>
</dbReference>
<dbReference type="PANTHER" id="PTHR14365:SF1">
    <property type="entry name" value="APOPTOSIS REGULATORY PROTEIN SIVA"/>
    <property type="match status" value="1"/>
</dbReference>
<dbReference type="AlphaFoldDB" id="A0AAV2RTT9"/>
<reference evidence="1 2" key="1">
    <citation type="submission" date="2024-05" db="EMBL/GenBank/DDBJ databases">
        <authorList>
            <person name="Wallberg A."/>
        </authorList>
    </citation>
    <scope>NUCLEOTIDE SEQUENCE [LARGE SCALE GENOMIC DNA]</scope>
</reference>
<evidence type="ECO:0008006" key="3">
    <source>
        <dbReference type="Google" id="ProtNLM"/>
    </source>
</evidence>
<proteinExistence type="predicted"/>
<evidence type="ECO:0000313" key="2">
    <source>
        <dbReference type="Proteomes" id="UP001497623"/>
    </source>
</evidence>
<dbReference type="Proteomes" id="UP001497623">
    <property type="component" value="Unassembled WGS sequence"/>
</dbReference>
<dbReference type="PANTHER" id="PTHR14365">
    <property type="entry name" value="APOPTOSIS REGULATORY PROTEIN SIVA"/>
    <property type="match status" value="1"/>
</dbReference>
<dbReference type="EMBL" id="CAXKWB010029202">
    <property type="protein sequence ID" value="CAL4135309.1"/>
    <property type="molecule type" value="Genomic_DNA"/>
</dbReference>
<dbReference type="GO" id="GO:0097191">
    <property type="term" value="P:extrinsic apoptotic signaling pathway"/>
    <property type="evidence" value="ECO:0007669"/>
    <property type="project" value="TreeGrafter"/>
</dbReference>
<evidence type="ECO:0000313" key="1">
    <source>
        <dbReference type="EMBL" id="CAL4135309.1"/>
    </source>
</evidence>
<organism evidence="1 2">
    <name type="scientific">Meganyctiphanes norvegica</name>
    <name type="common">Northern krill</name>
    <name type="synonym">Thysanopoda norvegica</name>
    <dbReference type="NCBI Taxonomy" id="48144"/>
    <lineage>
        <taxon>Eukaryota</taxon>
        <taxon>Metazoa</taxon>
        <taxon>Ecdysozoa</taxon>
        <taxon>Arthropoda</taxon>
        <taxon>Crustacea</taxon>
        <taxon>Multicrustacea</taxon>
        <taxon>Malacostraca</taxon>
        <taxon>Eumalacostraca</taxon>
        <taxon>Eucarida</taxon>
        <taxon>Euphausiacea</taxon>
        <taxon>Euphausiidae</taxon>
        <taxon>Meganyctiphanes</taxon>
    </lineage>
</organism>
<keyword evidence="2" id="KW-1185">Reference proteome</keyword>
<sequence>MTQEEFRDFGGKATCSRDLSQQTTRISLIQTFLVMTKRSCPFADSYVPQTKIHVGERQIATGVMGKKKLEAVYAKTLGLLFSGAKNEQNNNIMELDRSDPMESGLCKDGSKGPKQMLLTSQGTLIKAQGICEVPVSPSVGCSSCSSGRIEKLKCGYCENRLCQICLKKCNFCFGEFCHKCSLTIY</sequence>
<protein>
    <recommendedName>
        <fullName evidence="3">Apoptosis regulatory protein Siva</fullName>
    </recommendedName>
</protein>